<dbReference type="Pfam" id="PF00069">
    <property type="entry name" value="Pkinase"/>
    <property type="match status" value="1"/>
</dbReference>
<evidence type="ECO:0000256" key="4">
    <source>
        <dbReference type="ARBA" id="ARBA00022840"/>
    </source>
</evidence>
<protein>
    <submittedName>
        <fullName evidence="9">WD40 repeat protein/predicted Ser/Thr protein kinase</fullName>
    </submittedName>
</protein>
<dbReference type="SUPFAM" id="SSF56112">
    <property type="entry name" value="Protein kinase-like (PK-like)"/>
    <property type="match status" value="1"/>
</dbReference>
<dbReference type="InterPro" id="IPR049052">
    <property type="entry name" value="nSTAND1"/>
</dbReference>
<keyword evidence="7" id="KW-0472">Membrane</keyword>
<name>A0A7W9DMR4_9ACTN</name>
<dbReference type="PANTHER" id="PTHR43289:SF34">
    <property type="entry name" value="SERINE_THREONINE-PROTEIN KINASE YBDM-RELATED"/>
    <property type="match status" value="1"/>
</dbReference>
<dbReference type="Pfam" id="PF07676">
    <property type="entry name" value="PD40"/>
    <property type="match status" value="1"/>
</dbReference>
<dbReference type="InterPro" id="IPR011659">
    <property type="entry name" value="WD40"/>
</dbReference>
<dbReference type="Gene3D" id="3.30.200.20">
    <property type="entry name" value="Phosphorylase Kinase, domain 1"/>
    <property type="match status" value="1"/>
</dbReference>
<accession>A0A7W9DMR4</accession>
<dbReference type="PROSITE" id="PS50082">
    <property type="entry name" value="WD_REPEATS_2"/>
    <property type="match status" value="1"/>
</dbReference>
<dbReference type="Gene3D" id="2.130.10.10">
    <property type="entry name" value="YVTN repeat-like/Quinoprotein amine dehydrogenase"/>
    <property type="match status" value="3"/>
</dbReference>
<gene>
    <name evidence="9" type="ORF">BJ981_000336</name>
</gene>
<dbReference type="SUPFAM" id="SSF69322">
    <property type="entry name" value="Tricorn protease domain 2"/>
    <property type="match status" value="1"/>
</dbReference>
<evidence type="ECO:0000256" key="2">
    <source>
        <dbReference type="ARBA" id="ARBA00022741"/>
    </source>
</evidence>
<evidence type="ECO:0000256" key="3">
    <source>
        <dbReference type="ARBA" id="ARBA00022777"/>
    </source>
</evidence>
<dbReference type="CDD" id="cd14014">
    <property type="entry name" value="STKc_PknB_like"/>
    <property type="match status" value="1"/>
</dbReference>
<evidence type="ECO:0000259" key="8">
    <source>
        <dbReference type="PROSITE" id="PS50011"/>
    </source>
</evidence>
<dbReference type="PROSITE" id="PS50011">
    <property type="entry name" value="PROTEIN_KINASE_DOM"/>
    <property type="match status" value="1"/>
</dbReference>
<feature type="repeat" description="WD" evidence="5">
    <location>
        <begin position="1094"/>
        <end position="1123"/>
    </location>
</feature>
<keyword evidence="10" id="KW-1185">Reference proteome</keyword>
<dbReference type="Gene3D" id="1.10.510.10">
    <property type="entry name" value="Transferase(Phosphotransferase) domain 1"/>
    <property type="match status" value="1"/>
</dbReference>
<dbReference type="EMBL" id="JACHBR010000001">
    <property type="protein sequence ID" value="MBB5624637.1"/>
    <property type="molecule type" value="Genomic_DNA"/>
</dbReference>
<dbReference type="SMART" id="SM00220">
    <property type="entry name" value="S_TKc"/>
    <property type="match status" value="1"/>
</dbReference>
<evidence type="ECO:0000256" key="6">
    <source>
        <dbReference type="SAM" id="MobiDB-lite"/>
    </source>
</evidence>
<dbReference type="Pfam" id="PF20703">
    <property type="entry name" value="nSTAND1"/>
    <property type="match status" value="1"/>
</dbReference>
<dbReference type="InterPro" id="IPR011047">
    <property type="entry name" value="Quinoprotein_ADH-like_sf"/>
</dbReference>
<evidence type="ECO:0000313" key="9">
    <source>
        <dbReference type="EMBL" id="MBB5624637.1"/>
    </source>
</evidence>
<dbReference type="PANTHER" id="PTHR43289">
    <property type="entry name" value="MITOGEN-ACTIVATED PROTEIN KINASE KINASE KINASE 20-RELATED"/>
    <property type="match status" value="1"/>
</dbReference>
<evidence type="ECO:0000256" key="5">
    <source>
        <dbReference type="PROSITE-ProRule" id="PRU00221"/>
    </source>
</evidence>
<dbReference type="SUPFAM" id="SSF50998">
    <property type="entry name" value="Quinoprotein alcohol dehydrogenase-like"/>
    <property type="match status" value="1"/>
</dbReference>
<dbReference type="InterPro" id="IPR000719">
    <property type="entry name" value="Prot_kinase_dom"/>
</dbReference>
<dbReference type="GO" id="GO:0004674">
    <property type="term" value="F:protein serine/threonine kinase activity"/>
    <property type="evidence" value="ECO:0007669"/>
    <property type="project" value="TreeGrafter"/>
</dbReference>
<dbReference type="SMART" id="SM00320">
    <property type="entry name" value="WD40"/>
    <property type="match status" value="2"/>
</dbReference>
<keyword evidence="1" id="KW-0808">Transferase</keyword>
<sequence length="1213" mass="128029">MPLTPLTPSDPQRLGGYWLAGRLGAGGQGVVYEAYGEGGERVAVKVPRLDDPASRARLAKEAAAARRVASFCTARVIEARTDVPEAFIVSEYVPGPNLRQVIEESGRYEGDLLLRLAIGVATALAAVHEVGIVHRDLKPGNIILGPDGPRVIDFGVARRLEVPATTTGPMMGTPNYMAPELFAGRPASPAADVWAWGLTVMFAATGHDLIPDREPLAVVTRVLALRPDVGGLAEPLAGLVARALAQDPADRPSARDLLLGLLGGLKGPGRDPADGDPLAYGGSAAAGVRPPEAAPAPEPDLGTIAEELYRELSESERAVAPEVFLRMIGVAEDGAETVRHVPREELPGEGPVASLLTVYGAAGLVVDTGTAFTLAHPALVQAWPRLREWMGEDRAGLAVNRRLTEAARVWDRDGRRPGDLLHGSGLDRALRWAAAERRNIVLLPLERDFLDAATTLARRTSRRRGLLAAALGVLLVLAVAGGGLAVQQSRAVARERDAAAARALTLRAADLRRSDPRLAMRMSVAAWRLAPSLPQSRGALYDSLSQFATDSFTDPDVTASTAYALGVSGRTLAAVHSGEVTIWDVRGHRQIRRFRGVAPEATNAALSPDGRILAVQDRQGVRLWDVTTGSPAGGVFGPGAPPTAYEQLRFDAGGRRLAVPAADGLGRGRWWDVATRRKITVRSGAQVDAVSPDGSLGVVHSTGSGRAELWDLRSGRRVPADWMPQKRAVGSVRFSEDGRALAVTHEVSGSEGAGVSLALKRMPSGTPLTGDGTGPVGESVTFFHHDRFVAATTASGLRVLSVEDGRMAIERDLGGAIKKLRYDEADRSLRVLLSETGTVTTLDVADLFDRPLLPGIPDAQSLLAPGGRVLALYGAGAVRLWDVRRRRWIAGPVTLESGAGEKPVLAFSTDGGRLAIGEAPPLGRSGIERVGLPRVTIVEVSGGNVTSAFEVSGADGAAVRAMAFSPDGAVLAVALDAAGPFTPPPPLTLRDLRTGTFRVARGVVGSAPMTYRPDGGLLVAGVDREFTLVDPRTLVPVRRPGGSGSIATGEYSFSPDGRQVAVGNLGRLSIWDAGFRRTLGRPFPKLDSVISPIWSPDGRTIASYGDGNGIRLWDTRTRQPLGLVFDGRTSLGAGSMGDEPDAPTLFVVPEMTIAFGADGRTLLSATPEGVLRTHDLDGDRVAARICARAQGRPDPEAWRRDVPEIDYADVCPA</sequence>
<reference evidence="9 10" key="1">
    <citation type="submission" date="2020-08" db="EMBL/GenBank/DDBJ databases">
        <title>Sequencing the genomes of 1000 actinobacteria strains.</title>
        <authorList>
            <person name="Klenk H.-P."/>
        </authorList>
    </citation>
    <scope>NUCLEOTIDE SEQUENCE [LARGE SCALE GENOMIC DNA]</scope>
    <source>
        <strain evidence="9 10">DSM 45790</strain>
    </source>
</reference>
<comment type="caution">
    <text evidence="9">The sequence shown here is derived from an EMBL/GenBank/DDBJ whole genome shotgun (WGS) entry which is preliminary data.</text>
</comment>
<dbReference type="RefSeq" id="WP_184607984.1">
    <property type="nucleotide sequence ID" value="NZ_BOOS01000010.1"/>
</dbReference>
<keyword evidence="4" id="KW-0067">ATP-binding</keyword>
<feature type="transmembrane region" description="Helical" evidence="7">
    <location>
        <begin position="466"/>
        <end position="486"/>
    </location>
</feature>
<proteinExistence type="predicted"/>
<evidence type="ECO:0000256" key="7">
    <source>
        <dbReference type="SAM" id="Phobius"/>
    </source>
</evidence>
<keyword evidence="5" id="KW-0853">WD repeat</keyword>
<evidence type="ECO:0000256" key="1">
    <source>
        <dbReference type="ARBA" id="ARBA00022679"/>
    </source>
</evidence>
<dbReference type="InterPro" id="IPR008271">
    <property type="entry name" value="Ser/Thr_kinase_AS"/>
</dbReference>
<keyword evidence="2" id="KW-0547">Nucleotide-binding</keyword>
<organism evidence="9 10">
    <name type="scientific">Sphaerisporangium krabiense</name>
    <dbReference type="NCBI Taxonomy" id="763782"/>
    <lineage>
        <taxon>Bacteria</taxon>
        <taxon>Bacillati</taxon>
        <taxon>Actinomycetota</taxon>
        <taxon>Actinomycetes</taxon>
        <taxon>Streptosporangiales</taxon>
        <taxon>Streptosporangiaceae</taxon>
        <taxon>Sphaerisporangium</taxon>
    </lineage>
</organism>
<dbReference type="InterPro" id="IPR011009">
    <property type="entry name" value="Kinase-like_dom_sf"/>
</dbReference>
<keyword evidence="7" id="KW-1133">Transmembrane helix</keyword>
<evidence type="ECO:0000313" key="10">
    <source>
        <dbReference type="Proteomes" id="UP000588112"/>
    </source>
</evidence>
<dbReference type="InterPro" id="IPR015943">
    <property type="entry name" value="WD40/YVTN_repeat-like_dom_sf"/>
</dbReference>
<dbReference type="Proteomes" id="UP000588112">
    <property type="component" value="Unassembled WGS sequence"/>
</dbReference>
<dbReference type="GO" id="GO:0005524">
    <property type="term" value="F:ATP binding"/>
    <property type="evidence" value="ECO:0007669"/>
    <property type="project" value="UniProtKB-KW"/>
</dbReference>
<dbReference type="AlphaFoldDB" id="A0A7W9DMR4"/>
<feature type="region of interest" description="Disordered" evidence="6">
    <location>
        <begin position="270"/>
        <end position="299"/>
    </location>
</feature>
<dbReference type="PROSITE" id="PS00108">
    <property type="entry name" value="PROTEIN_KINASE_ST"/>
    <property type="match status" value="1"/>
</dbReference>
<feature type="domain" description="Protein kinase" evidence="8">
    <location>
        <begin position="17"/>
        <end position="262"/>
    </location>
</feature>
<keyword evidence="3 9" id="KW-0418">Kinase</keyword>
<dbReference type="InterPro" id="IPR001680">
    <property type="entry name" value="WD40_rpt"/>
</dbReference>
<keyword evidence="7" id="KW-0812">Transmembrane</keyword>